<evidence type="ECO:0000313" key="8">
    <source>
        <dbReference type="EMBL" id="GFY56765.1"/>
    </source>
</evidence>
<evidence type="ECO:0000256" key="5">
    <source>
        <dbReference type="ARBA" id="ARBA00022842"/>
    </source>
</evidence>
<name>A0A8X6XN50_9ARAC</name>
<keyword evidence="5" id="KW-0460">Magnesium</keyword>
<evidence type="ECO:0000313" key="9">
    <source>
        <dbReference type="Proteomes" id="UP000886998"/>
    </source>
</evidence>
<proteinExistence type="predicted"/>
<keyword evidence="7" id="KW-0456">Lyase</keyword>
<organism evidence="8 9">
    <name type="scientific">Trichonephila inaurata madagascariensis</name>
    <dbReference type="NCBI Taxonomy" id="2747483"/>
    <lineage>
        <taxon>Eukaryota</taxon>
        <taxon>Metazoa</taxon>
        <taxon>Ecdysozoa</taxon>
        <taxon>Arthropoda</taxon>
        <taxon>Chelicerata</taxon>
        <taxon>Arachnida</taxon>
        <taxon>Araneae</taxon>
        <taxon>Araneomorphae</taxon>
        <taxon>Entelegynae</taxon>
        <taxon>Araneoidea</taxon>
        <taxon>Nephilidae</taxon>
        <taxon>Trichonephila</taxon>
        <taxon>Trichonephila inaurata</taxon>
    </lineage>
</organism>
<comment type="catalytic activity">
    <reaction evidence="1">
        <text>an N-(acyl)-sphingosylphosphoethanolamine = an N-(acyl)-sphingosyl-1,3-cyclic phosphate + ethanolamine</text>
        <dbReference type="Rhea" id="RHEA:60648"/>
        <dbReference type="ChEBI" id="CHEBI:57603"/>
        <dbReference type="ChEBI" id="CHEBI:143891"/>
        <dbReference type="ChEBI" id="CHEBI:143892"/>
    </reaction>
</comment>
<dbReference type="GO" id="GO:0046872">
    <property type="term" value="F:metal ion binding"/>
    <property type="evidence" value="ECO:0007669"/>
    <property type="project" value="UniProtKB-KW"/>
</dbReference>
<gene>
    <name evidence="8" type="primary">X975_10526</name>
    <name evidence="8" type="ORF">TNIN_404731</name>
</gene>
<keyword evidence="6" id="KW-1015">Disulfide bond</keyword>
<dbReference type="GO" id="GO:0006629">
    <property type="term" value="P:lipid metabolic process"/>
    <property type="evidence" value="ECO:0007669"/>
    <property type="project" value="InterPro"/>
</dbReference>
<dbReference type="OrthoDB" id="1046782at2759"/>
<dbReference type="Proteomes" id="UP000886998">
    <property type="component" value="Unassembled WGS sequence"/>
</dbReference>
<evidence type="ECO:0000256" key="4">
    <source>
        <dbReference type="ARBA" id="ARBA00022723"/>
    </source>
</evidence>
<dbReference type="AlphaFoldDB" id="A0A8X6XN50"/>
<dbReference type="EMBL" id="BMAV01011141">
    <property type="protein sequence ID" value="GFY56765.1"/>
    <property type="molecule type" value="Genomic_DNA"/>
</dbReference>
<evidence type="ECO:0000256" key="7">
    <source>
        <dbReference type="ARBA" id="ARBA00023239"/>
    </source>
</evidence>
<keyword evidence="3" id="KW-0964">Secreted</keyword>
<reference evidence="8" key="1">
    <citation type="submission" date="2020-08" db="EMBL/GenBank/DDBJ databases">
        <title>Multicomponent nature underlies the extraordinary mechanical properties of spider dragline silk.</title>
        <authorList>
            <person name="Kono N."/>
            <person name="Nakamura H."/>
            <person name="Mori M."/>
            <person name="Yoshida Y."/>
            <person name="Ohtoshi R."/>
            <person name="Malay A.D."/>
            <person name="Moran D.A.P."/>
            <person name="Tomita M."/>
            <person name="Numata K."/>
            <person name="Arakawa K."/>
        </authorList>
    </citation>
    <scope>NUCLEOTIDE SEQUENCE</scope>
</reference>
<dbReference type="InterPro" id="IPR051057">
    <property type="entry name" value="PI-PLC_domain"/>
</dbReference>
<dbReference type="InterPro" id="IPR017946">
    <property type="entry name" value="PLC-like_Pdiesterase_TIM-brl"/>
</dbReference>
<accession>A0A8X6XN50</accession>
<comment type="subcellular location">
    <subcellularLocation>
        <location evidence="2">Secreted</location>
    </subcellularLocation>
</comment>
<dbReference type="GO" id="GO:0016829">
    <property type="term" value="F:lyase activity"/>
    <property type="evidence" value="ECO:0007669"/>
    <property type="project" value="UniProtKB-KW"/>
</dbReference>
<dbReference type="Gene3D" id="3.20.20.190">
    <property type="entry name" value="Phosphatidylinositol (PI) phosphodiesterase"/>
    <property type="match status" value="1"/>
</dbReference>
<evidence type="ECO:0000256" key="1">
    <source>
        <dbReference type="ARBA" id="ARBA00000110"/>
    </source>
</evidence>
<evidence type="ECO:0000256" key="2">
    <source>
        <dbReference type="ARBA" id="ARBA00004613"/>
    </source>
</evidence>
<dbReference type="PANTHER" id="PTHR13593">
    <property type="match status" value="1"/>
</dbReference>
<dbReference type="GO" id="GO:0005576">
    <property type="term" value="C:extracellular region"/>
    <property type="evidence" value="ECO:0007669"/>
    <property type="project" value="UniProtKB-SubCell"/>
</dbReference>
<dbReference type="SUPFAM" id="SSF51695">
    <property type="entry name" value="PLC-like phosphodiesterases"/>
    <property type="match status" value="1"/>
</dbReference>
<keyword evidence="4" id="KW-0479">Metal-binding</keyword>
<sequence length="500" mass="57377">MWGLTSLKQEISGPGLVSCFGKSELARLPARGPRTLELAAAQEEAPHPSLCRGVHESLRKKLNSPADKPEVSMSLKSNSLLWLIFVGLALVILCQANRNMPLLKDVPTVYLTVSSAPSTSGQDRLLEMNWDNIPRSDEGRINVYGEDPSLPSKEPLVSVHPNNTQGYLKTSVRFPVHIFTNSNLTSNCLGFWITYRLGDQEVTKNCLRARPHWMHESRSTIGNLSLLDLMLPGTHNAGCYASYDKHKDNILTQYLFTQEESIWNQLAYGIRYLDLRVAYVDHDFWITHSSFKTQLTVRDVIRQVKEFLKATKEIVVMDFHRFVTGFHRRTPTTSRRHRDLIALLERELGEFMIPVHYTSGALLEQLWDTDRRLYVGYADERARTSSAYLFPAVKHLWGDVVHSEDLWQYLNETVCNPSRRRLISAMAQLTPTRTGALFNLYGGLRKMAENVNRQVTRWFTHDWNQCANIVATDFFLGNNIIELSIETNKRRPDDEEREWV</sequence>
<evidence type="ECO:0000256" key="3">
    <source>
        <dbReference type="ARBA" id="ARBA00022525"/>
    </source>
</evidence>
<dbReference type="PANTHER" id="PTHR13593:SF103">
    <property type="entry name" value="RE10370P"/>
    <property type="match status" value="1"/>
</dbReference>
<dbReference type="GO" id="GO:0008081">
    <property type="term" value="F:phosphoric diester hydrolase activity"/>
    <property type="evidence" value="ECO:0007669"/>
    <property type="project" value="InterPro"/>
</dbReference>
<keyword evidence="9" id="KW-1185">Reference proteome</keyword>
<evidence type="ECO:0000256" key="6">
    <source>
        <dbReference type="ARBA" id="ARBA00023157"/>
    </source>
</evidence>
<dbReference type="PROSITE" id="PS50007">
    <property type="entry name" value="PIPLC_X_DOMAIN"/>
    <property type="match status" value="1"/>
</dbReference>
<comment type="caution">
    <text evidence="8">The sequence shown here is derived from an EMBL/GenBank/DDBJ whole genome shotgun (WGS) entry which is preliminary data.</text>
</comment>
<protein>
    <submittedName>
        <fullName evidence="8">PI-PLC X domain-containing protein 3</fullName>
    </submittedName>
</protein>